<feature type="domain" description="BON" evidence="3">
    <location>
        <begin position="48"/>
        <end position="116"/>
    </location>
</feature>
<evidence type="ECO:0000313" key="5">
    <source>
        <dbReference type="Proteomes" id="UP000197717"/>
    </source>
</evidence>
<protein>
    <submittedName>
        <fullName evidence="4">Osmotically-inducible protein OsmY</fullName>
    </submittedName>
</protein>
<sequence length="192" mass="20162">MVSQSRHSLIIAALCLGLLQGCAAVAVGAAAVGVSSASDPRTIGTQIDDQTIEMKANAKLGNEERLNKARVVAVSYNNNVLLIGQAPTEALKRLAEETIRDTNGINQIFNQIRIGSKASAGVLAGDSWITSKIKLKFASNDAVPATSIKVVTENAEVFLLGNVTQQQANAAIEIARNVDGVERVIKALTIKG</sequence>
<dbReference type="RefSeq" id="WP_088768907.1">
    <property type="nucleotide sequence ID" value="NZ_CP022133.1"/>
</dbReference>
<dbReference type="SMART" id="SM00749">
    <property type="entry name" value="BON"/>
    <property type="match status" value="1"/>
</dbReference>
<accession>A0ABM6LVN3</accession>
<dbReference type="InterPro" id="IPR051686">
    <property type="entry name" value="Lipoprotein_DolP"/>
</dbReference>
<dbReference type="PANTHER" id="PTHR34606">
    <property type="entry name" value="BON DOMAIN-CONTAINING PROTEIN"/>
    <property type="match status" value="1"/>
</dbReference>
<dbReference type="Pfam" id="PF04972">
    <property type="entry name" value="BON"/>
    <property type="match status" value="2"/>
</dbReference>
<reference evidence="4 5" key="1">
    <citation type="submission" date="2017-06" db="EMBL/GenBank/DDBJ databases">
        <title>Complete genome sequence of Idiomarina piscisalsi strain 10PY1A isolated from soil of Soudi Arabia.</title>
        <authorList>
            <person name="Kim M.-C."/>
            <person name="Jung B.K."/>
            <person name="Budiyanto F."/>
            <person name="Nzila A."/>
            <person name="Shin J.-H."/>
        </authorList>
    </citation>
    <scope>NUCLEOTIDE SEQUENCE [LARGE SCALE GENOMIC DNA]</scope>
    <source>
        <strain evidence="4 5">10PY1A</strain>
    </source>
</reference>
<dbReference type="InterPro" id="IPR014004">
    <property type="entry name" value="Transpt-assoc_nodulatn_dom_bac"/>
</dbReference>
<feature type="signal peptide" evidence="2">
    <location>
        <begin position="1"/>
        <end position="23"/>
    </location>
</feature>
<dbReference type="EMBL" id="CP022133">
    <property type="protein sequence ID" value="ASG66552.1"/>
    <property type="molecule type" value="Genomic_DNA"/>
</dbReference>
<evidence type="ECO:0000256" key="2">
    <source>
        <dbReference type="SAM" id="SignalP"/>
    </source>
</evidence>
<dbReference type="PROSITE" id="PS51257">
    <property type="entry name" value="PROKAR_LIPOPROTEIN"/>
    <property type="match status" value="1"/>
</dbReference>
<name>A0ABM6LVN3_9GAMM</name>
<evidence type="ECO:0000259" key="3">
    <source>
        <dbReference type="PROSITE" id="PS50914"/>
    </source>
</evidence>
<keyword evidence="1 2" id="KW-0732">Signal</keyword>
<dbReference type="Proteomes" id="UP000197717">
    <property type="component" value="Chromosome"/>
</dbReference>
<dbReference type="NCBIfam" id="NF008247">
    <property type="entry name" value="PRK11023.1"/>
    <property type="match status" value="1"/>
</dbReference>
<evidence type="ECO:0000256" key="1">
    <source>
        <dbReference type="ARBA" id="ARBA00022729"/>
    </source>
</evidence>
<feature type="domain" description="BON" evidence="3">
    <location>
        <begin position="125"/>
        <end position="192"/>
    </location>
</feature>
<proteinExistence type="predicted"/>
<organism evidence="4 5">
    <name type="scientific">Idiomarina piscisalsi</name>
    <dbReference type="NCBI Taxonomy" id="1096243"/>
    <lineage>
        <taxon>Bacteria</taxon>
        <taxon>Pseudomonadati</taxon>
        <taxon>Pseudomonadota</taxon>
        <taxon>Gammaproteobacteria</taxon>
        <taxon>Alteromonadales</taxon>
        <taxon>Idiomarinaceae</taxon>
        <taxon>Idiomarina</taxon>
    </lineage>
</organism>
<gene>
    <name evidence="4" type="ORF">CEW91_10565</name>
</gene>
<keyword evidence="5" id="KW-1185">Reference proteome</keyword>
<feature type="chain" id="PRO_5046846163" evidence="2">
    <location>
        <begin position="24"/>
        <end position="192"/>
    </location>
</feature>
<dbReference type="Gene3D" id="3.40.1520.20">
    <property type="match status" value="1"/>
</dbReference>
<dbReference type="PROSITE" id="PS50914">
    <property type="entry name" value="BON"/>
    <property type="match status" value="2"/>
</dbReference>
<evidence type="ECO:0000313" key="4">
    <source>
        <dbReference type="EMBL" id="ASG66552.1"/>
    </source>
</evidence>
<dbReference type="PANTHER" id="PTHR34606:SF4">
    <property type="entry name" value="OUTER MEMBRANE LIPOPROTEIN DOLP"/>
    <property type="match status" value="1"/>
</dbReference>
<dbReference type="InterPro" id="IPR007055">
    <property type="entry name" value="BON_dom"/>
</dbReference>